<accession>A0A1M7MFE6</accession>
<reference evidence="1 2" key="1">
    <citation type="submission" date="2016-11" db="EMBL/GenBank/DDBJ databases">
        <authorList>
            <person name="Jaros S."/>
            <person name="Januszkiewicz K."/>
            <person name="Wedrychowicz H."/>
        </authorList>
    </citation>
    <scope>NUCLEOTIDE SEQUENCE [LARGE SCALE GENOMIC DNA]</scope>
    <source>
        <strain evidence="1 2">DSM 46144</strain>
    </source>
</reference>
<protein>
    <submittedName>
        <fullName evidence="1">Uncharacterized protein</fullName>
    </submittedName>
</protein>
<keyword evidence="2" id="KW-1185">Reference proteome</keyword>
<dbReference type="RefSeq" id="WP_073253167.1">
    <property type="nucleotide sequence ID" value="NZ_FRCS01000002.1"/>
</dbReference>
<sequence length="100" mass="10359">MNVARDAVTELANALSNDAAALARVLQSDVLVDAPAILRALAVTSLHLASSAAEMAKAVEDVAGPSADELRAVQTAMAECSSTLLNIVDPIQRFSDRAAR</sequence>
<dbReference type="Proteomes" id="UP000184440">
    <property type="component" value="Unassembled WGS sequence"/>
</dbReference>
<gene>
    <name evidence="1" type="ORF">SAMN05443668_10288</name>
</gene>
<name>A0A1M7MFE6_9ACTN</name>
<dbReference type="AlphaFoldDB" id="A0A1M7MFE6"/>
<evidence type="ECO:0000313" key="1">
    <source>
        <dbReference type="EMBL" id="SHM89122.1"/>
    </source>
</evidence>
<dbReference type="STRING" id="134849.SAMN05443668_10288"/>
<evidence type="ECO:0000313" key="2">
    <source>
        <dbReference type="Proteomes" id="UP000184440"/>
    </source>
</evidence>
<dbReference type="OrthoDB" id="9856086at2"/>
<dbReference type="EMBL" id="FRCS01000002">
    <property type="protein sequence ID" value="SHM89122.1"/>
    <property type="molecule type" value="Genomic_DNA"/>
</dbReference>
<organism evidence="1 2">
    <name type="scientific">Cryptosporangium aurantiacum</name>
    <dbReference type="NCBI Taxonomy" id="134849"/>
    <lineage>
        <taxon>Bacteria</taxon>
        <taxon>Bacillati</taxon>
        <taxon>Actinomycetota</taxon>
        <taxon>Actinomycetes</taxon>
        <taxon>Cryptosporangiales</taxon>
        <taxon>Cryptosporangiaceae</taxon>
        <taxon>Cryptosporangium</taxon>
    </lineage>
</organism>
<proteinExistence type="predicted"/>